<evidence type="ECO:0000313" key="20">
    <source>
        <dbReference type="Proteomes" id="UP000265100"/>
    </source>
</evidence>
<feature type="transmembrane region" description="Helical" evidence="15">
    <location>
        <begin position="367"/>
        <end position="388"/>
    </location>
</feature>
<keyword evidence="6" id="KW-0769">Symport</keyword>
<dbReference type="InterPro" id="IPR013612">
    <property type="entry name" value="AA_permease_N"/>
</dbReference>
<keyword evidence="4" id="KW-1003">Cell membrane</keyword>
<protein>
    <submittedName>
        <fullName evidence="19">Solute carrier family 12 member 10, tandem duplicate 1</fullName>
    </submittedName>
</protein>
<feature type="transmembrane region" description="Helical" evidence="15">
    <location>
        <begin position="162"/>
        <end position="188"/>
    </location>
</feature>
<dbReference type="GO" id="GO:0006884">
    <property type="term" value="P:cell volume homeostasis"/>
    <property type="evidence" value="ECO:0007669"/>
    <property type="project" value="TreeGrafter"/>
</dbReference>
<keyword evidence="11" id="KW-0325">Glycoprotein</keyword>
<evidence type="ECO:0000256" key="13">
    <source>
        <dbReference type="ARBA" id="ARBA00023214"/>
    </source>
</evidence>
<evidence type="ECO:0000256" key="4">
    <source>
        <dbReference type="ARBA" id="ARBA00022475"/>
    </source>
</evidence>
<feature type="domain" description="Amino acid permease N-terminal" evidence="18">
    <location>
        <begin position="58"/>
        <end position="113"/>
    </location>
</feature>
<dbReference type="InterPro" id="IPR004842">
    <property type="entry name" value="SLC12A_fam"/>
</dbReference>
<comment type="similarity">
    <text evidence="2">Belongs to the SLC12A transporter family.</text>
</comment>
<evidence type="ECO:0000256" key="8">
    <source>
        <dbReference type="ARBA" id="ARBA00023053"/>
    </source>
</evidence>
<feature type="transmembrane region" description="Helical" evidence="15">
    <location>
        <begin position="529"/>
        <end position="546"/>
    </location>
</feature>
<feature type="domain" description="SLC12A transporter C-terminal" evidence="17">
    <location>
        <begin position="796"/>
        <end position="1019"/>
    </location>
</feature>
<dbReference type="GeneID" id="113019192"/>
<accession>A0A3P8NCN3</accession>
<dbReference type="Pfam" id="PF03522">
    <property type="entry name" value="SLC12"/>
    <property type="match status" value="1"/>
</dbReference>
<dbReference type="Pfam" id="PF08403">
    <property type="entry name" value="AA_permease_N"/>
    <property type="match status" value="1"/>
</dbReference>
<evidence type="ECO:0000256" key="9">
    <source>
        <dbReference type="ARBA" id="ARBA00023065"/>
    </source>
</evidence>
<dbReference type="OrthoDB" id="2020542at2759"/>
<evidence type="ECO:0000256" key="12">
    <source>
        <dbReference type="ARBA" id="ARBA00023201"/>
    </source>
</evidence>
<evidence type="ECO:0000259" key="17">
    <source>
        <dbReference type="Pfam" id="PF03522"/>
    </source>
</evidence>
<evidence type="ECO:0000256" key="5">
    <source>
        <dbReference type="ARBA" id="ARBA00022692"/>
    </source>
</evidence>
<dbReference type="Bgee" id="ENSACLG00000001658">
    <property type="expression patterns" value="Expressed in muscle tissue and 7 other cell types or tissues"/>
</dbReference>
<dbReference type="GeneTree" id="ENSGT00940000155044"/>
<feature type="transmembrane region" description="Helical" evidence="15">
    <location>
        <begin position="253"/>
        <end position="272"/>
    </location>
</feature>
<sequence length="1020" mass="113622">MGQLKSKITGSGPGIHQANPEEGPPRYSSHHFDSSINPNSTISGMSSESGQKDMELRKTSIYNTIDMAPQLDYYANTLPHQEIKIRPSLDVLRKTFEEVEAEKAAADDAAAEDENEEPQGPPGKPPTRFGWFIAVWMRCMLNIWGVILFLRLTWITSQAGIVLGLVIIALAVSVTTTTALSISAIATNGRVKSGGTYFMISRTLGPELGASIGLIFSLANALAVALHTVGFSEVVRDLMRSYGTIMVDSLNDVRIIGVVTVTILLFITFGGMDWEAKAQIFFFIVLMASFVDYLVGTLIPPTLLKKSQGFFGYDRDIFIENLTPSWRGPDGNFFRQFAIFFPACTGILSGANISGDLKDPSTAIPKGTLMAIFCTTLSYVVIVITSGASTVRDASGNMTDLMTGNSTSGCLGPACKLGWNFTTCVQSQACSQGLANYSQVMGLISGSYYLIVAGVFAATLSSALGFLVSAPKIFQCLCKDNVYPYISFFGKGYGKNNEPLRGYILTYLIAVAIILVAQLNIIAPFISNFFLCSYCLINLSCFHASIVNSPGWRPAFKYYNKWTALYGAMASFALMFAFTWWAALVTWFVISLLFIYITYLKKPNVNWGSSIQASSYNMALSFSVSLTDVKDHVKNFRPQCLVMTGPPKQRPALVDFVGCFTKQVSLMICGNIIMEPDKQTQFQDSTDQYVKWLNKRKVRSFYTQFTANTLRDGVRYLMQASGLGKLKPNTLVIGFKSNWMESSPTSIDDYIHTIYDTFDANYCLCILRMMDGLDINDHADFKENQGFEPDEAIESNDHQLPEKNSANDISENSKSDQVKTVFKNAGGTKTIDVYWIADDGGLILLVPYLLTRRKCWRSCKIRVFILGDEENMMESRDAMMALLKRFRINVTDVVVMTDTERSPQPKNMNRFLETVAPYRLYDEQQEDVSVQELKKKEPWKISDKQFEAFRLKSERKVRLNEIIRRNSQNTTLVLVSLPVPHGDCPSALYIAWLDTLTCGLHCPAVLVRGNQENVLTFYCQ</sequence>
<keyword evidence="7 15" id="KW-1133">Transmembrane helix</keyword>
<dbReference type="GO" id="GO:0008511">
    <property type="term" value="F:sodium:potassium:chloride symporter activity"/>
    <property type="evidence" value="ECO:0007669"/>
    <property type="project" value="TreeGrafter"/>
</dbReference>
<evidence type="ECO:0000256" key="15">
    <source>
        <dbReference type="SAM" id="Phobius"/>
    </source>
</evidence>
<feature type="transmembrane region" description="Helical" evidence="15">
    <location>
        <begin position="503"/>
        <end position="522"/>
    </location>
</feature>
<feature type="transmembrane region" description="Helical" evidence="15">
    <location>
        <begin position="129"/>
        <end position="150"/>
    </location>
</feature>
<reference evidence="19" key="2">
    <citation type="submission" date="2025-08" db="UniProtKB">
        <authorList>
            <consortium name="Ensembl"/>
        </authorList>
    </citation>
    <scope>IDENTIFICATION</scope>
</reference>
<dbReference type="AlphaFoldDB" id="A0A3P8NCN3"/>
<dbReference type="GO" id="GO:0055064">
    <property type="term" value="P:chloride ion homeostasis"/>
    <property type="evidence" value="ECO:0007669"/>
    <property type="project" value="TreeGrafter"/>
</dbReference>
<dbReference type="RefSeq" id="XP_026018523.1">
    <property type="nucleotide sequence ID" value="XM_026162738.1"/>
</dbReference>
<dbReference type="OMA" id="NGPPQGD"/>
<dbReference type="STRING" id="8154.ENSACLP00000002537"/>
<feature type="domain" description="Amino acid permease/ SLC12A" evidence="16">
    <location>
        <begin position="135"/>
        <end position="641"/>
    </location>
</feature>
<dbReference type="GO" id="GO:0055075">
    <property type="term" value="P:potassium ion homeostasis"/>
    <property type="evidence" value="ECO:0007669"/>
    <property type="project" value="TreeGrafter"/>
</dbReference>
<evidence type="ECO:0000256" key="10">
    <source>
        <dbReference type="ARBA" id="ARBA00023136"/>
    </source>
</evidence>
<feature type="region of interest" description="Disordered" evidence="14">
    <location>
        <begin position="1"/>
        <end position="53"/>
    </location>
</feature>
<proteinExistence type="inferred from homology"/>
<dbReference type="InterPro" id="IPR004841">
    <property type="entry name" value="AA-permease/SLC12A_dom"/>
</dbReference>
<evidence type="ECO:0000256" key="2">
    <source>
        <dbReference type="ARBA" id="ARBA00010593"/>
    </source>
</evidence>
<keyword evidence="9" id="KW-0406">Ion transport</keyword>
<dbReference type="InterPro" id="IPR018491">
    <property type="entry name" value="SLC12_C"/>
</dbReference>
<keyword evidence="13" id="KW-0868">Chloride</keyword>
<dbReference type="Gene3D" id="1.20.1740.10">
    <property type="entry name" value="Amino acid/polyamine transporter I"/>
    <property type="match status" value="1"/>
</dbReference>
<feature type="transmembrane region" description="Helical" evidence="15">
    <location>
        <begin position="208"/>
        <end position="232"/>
    </location>
</feature>
<reference evidence="19" key="1">
    <citation type="submission" date="2018-05" db="EMBL/GenBank/DDBJ databases">
        <authorList>
            <person name="Datahose"/>
        </authorList>
    </citation>
    <scope>NUCLEOTIDE SEQUENCE</scope>
</reference>
<dbReference type="Ensembl" id="ENSACLT00000002593.2">
    <property type="protein sequence ID" value="ENSACLP00000002537.1"/>
    <property type="gene ID" value="ENSACLG00000001658.2"/>
</dbReference>
<keyword evidence="10 15" id="KW-0472">Membrane</keyword>
<name>A0A3P8NCN3_ASTCA</name>
<feature type="transmembrane region" description="Helical" evidence="15">
    <location>
        <begin position="448"/>
        <end position="468"/>
    </location>
</feature>
<dbReference type="PANTHER" id="PTHR11827">
    <property type="entry name" value="SOLUTE CARRIER FAMILY 12, CATION COTRANSPORTERS"/>
    <property type="match status" value="1"/>
</dbReference>
<keyword evidence="20" id="KW-1185">Reference proteome</keyword>
<keyword evidence="12" id="KW-0739">Sodium transport</keyword>
<dbReference type="GO" id="GO:0055078">
    <property type="term" value="P:sodium ion homeostasis"/>
    <property type="evidence" value="ECO:0007669"/>
    <property type="project" value="TreeGrafter"/>
</dbReference>
<feature type="compositionally biased region" description="Polar residues" evidence="14">
    <location>
        <begin position="34"/>
        <end position="49"/>
    </location>
</feature>
<reference evidence="19" key="3">
    <citation type="submission" date="2025-09" db="UniProtKB">
        <authorList>
            <consortium name="Ensembl"/>
        </authorList>
    </citation>
    <scope>IDENTIFICATION</scope>
</reference>
<organism evidence="19 20">
    <name type="scientific">Astatotilapia calliptera</name>
    <name type="common">Eastern happy</name>
    <name type="synonym">Chromis callipterus</name>
    <dbReference type="NCBI Taxonomy" id="8154"/>
    <lineage>
        <taxon>Eukaryota</taxon>
        <taxon>Metazoa</taxon>
        <taxon>Chordata</taxon>
        <taxon>Craniata</taxon>
        <taxon>Vertebrata</taxon>
        <taxon>Euteleostomi</taxon>
        <taxon>Actinopterygii</taxon>
        <taxon>Neopterygii</taxon>
        <taxon>Teleostei</taxon>
        <taxon>Neoteleostei</taxon>
        <taxon>Acanthomorphata</taxon>
        <taxon>Ovalentaria</taxon>
        <taxon>Cichlomorphae</taxon>
        <taxon>Cichliformes</taxon>
        <taxon>Cichlidae</taxon>
        <taxon>African cichlids</taxon>
        <taxon>Pseudocrenilabrinae</taxon>
        <taxon>Haplochromini</taxon>
        <taxon>Astatotilapia</taxon>
    </lineage>
</organism>
<keyword evidence="3" id="KW-0813">Transport</keyword>
<evidence type="ECO:0000256" key="3">
    <source>
        <dbReference type="ARBA" id="ARBA00022448"/>
    </source>
</evidence>
<feature type="region of interest" description="Disordered" evidence="14">
    <location>
        <begin position="103"/>
        <end position="125"/>
    </location>
</feature>
<evidence type="ECO:0000256" key="6">
    <source>
        <dbReference type="ARBA" id="ARBA00022847"/>
    </source>
</evidence>
<feature type="transmembrane region" description="Helical" evidence="15">
    <location>
        <begin position="566"/>
        <end position="599"/>
    </location>
</feature>
<dbReference type="InterPro" id="IPR002948">
    <property type="entry name" value="SLC12A3"/>
</dbReference>
<evidence type="ECO:0000256" key="1">
    <source>
        <dbReference type="ARBA" id="ARBA00004651"/>
    </source>
</evidence>
<evidence type="ECO:0000256" key="11">
    <source>
        <dbReference type="ARBA" id="ARBA00023180"/>
    </source>
</evidence>
<evidence type="ECO:0000256" key="14">
    <source>
        <dbReference type="SAM" id="MobiDB-lite"/>
    </source>
</evidence>
<evidence type="ECO:0000259" key="18">
    <source>
        <dbReference type="Pfam" id="PF08403"/>
    </source>
</evidence>
<dbReference type="GO" id="GO:1990573">
    <property type="term" value="P:potassium ion import across plasma membrane"/>
    <property type="evidence" value="ECO:0007669"/>
    <property type="project" value="TreeGrafter"/>
</dbReference>
<comment type="subcellular location">
    <subcellularLocation>
        <location evidence="1">Cell membrane</location>
        <topology evidence="1">Multi-pass membrane protein</topology>
    </subcellularLocation>
</comment>
<feature type="transmembrane region" description="Helical" evidence="15">
    <location>
        <begin position="278"/>
        <end position="299"/>
    </location>
</feature>
<evidence type="ECO:0000259" key="16">
    <source>
        <dbReference type="Pfam" id="PF00324"/>
    </source>
</evidence>
<dbReference type="PANTHER" id="PTHR11827:SF97">
    <property type="entry name" value="SLC12A10.3 SOLUTE CARRIER FAMILY 12 (SODIUM_POTASSIUM_CHLORIDE TRANSPORTERS), MEMBER 10, TANDEM DUPLICATE 3 ISOFORM X1-RELATED"/>
    <property type="match status" value="1"/>
</dbReference>
<keyword evidence="8" id="KW-0915">Sodium</keyword>
<keyword evidence="5 15" id="KW-0812">Transmembrane</keyword>
<dbReference type="PRINTS" id="PR01230">
    <property type="entry name" value="NACLTRNSPORT"/>
</dbReference>
<dbReference type="GO" id="GO:0016324">
    <property type="term" value="C:apical plasma membrane"/>
    <property type="evidence" value="ECO:0007669"/>
    <property type="project" value="TreeGrafter"/>
</dbReference>
<evidence type="ECO:0000256" key="7">
    <source>
        <dbReference type="ARBA" id="ARBA00022989"/>
    </source>
</evidence>
<feature type="transmembrane region" description="Helical" evidence="15">
    <location>
        <begin position="337"/>
        <end position="355"/>
    </location>
</feature>
<dbReference type="RefSeq" id="XP_026018524.1">
    <property type="nucleotide sequence ID" value="XM_026162739.1"/>
</dbReference>
<dbReference type="Pfam" id="PF00324">
    <property type="entry name" value="AA_permease"/>
    <property type="match status" value="1"/>
</dbReference>
<dbReference type="NCBIfam" id="TIGR00930">
    <property type="entry name" value="2a30"/>
    <property type="match status" value="1"/>
</dbReference>
<evidence type="ECO:0000313" key="19">
    <source>
        <dbReference type="Ensembl" id="ENSACLP00000002537.1"/>
    </source>
</evidence>
<dbReference type="Proteomes" id="UP000265100">
    <property type="component" value="Chromosome 3"/>
</dbReference>